<protein>
    <recommendedName>
        <fullName evidence="3">Lipoprotein</fullName>
    </recommendedName>
</protein>
<organism evidence="1 2">
    <name type="scientific">Thalassospira profundimaris</name>
    <dbReference type="NCBI Taxonomy" id="502049"/>
    <lineage>
        <taxon>Bacteria</taxon>
        <taxon>Pseudomonadati</taxon>
        <taxon>Pseudomonadota</taxon>
        <taxon>Alphaproteobacteria</taxon>
        <taxon>Rhodospirillales</taxon>
        <taxon>Thalassospiraceae</taxon>
        <taxon>Thalassospira</taxon>
    </lineage>
</organism>
<dbReference type="OrthoDB" id="7352898at2"/>
<dbReference type="EMBL" id="JPWF01000013">
    <property type="protein sequence ID" value="RCK33039.1"/>
    <property type="molecule type" value="Genomic_DNA"/>
</dbReference>
<evidence type="ECO:0008006" key="3">
    <source>
        <dbReference type="Google" id="ProtNLM"/>
    </source>
</evidence>
<gene>
    <name evidence="1" type="ORF">TH19_17795</name>
</gene>
<dbReference type="PROSITE" id="PS51257">
    <property type="entry name" value="PROKAR_LIPOPROTEIN"/>
    <property type="match status" value="1"/>
</dbReference>
<dbReference type="Proteomes" id="UP000253226">
    <property type="component" value="Unassembled WGS sequence"/>
</dbReference>
<dbReference type="RefSeq" id="WP_114103609.1">
    <property type="nucleotide sequence ID" value="NZ_JPWF01000013.1"/>
</dbReference>
<proteinExistence type="predicted"/>
<accession>A0A367W100</accession>
<evidence type="ECO:0000313" key="2">
    <source>
        <dbReference type="Proteomes" id="UP000253226"/>
    </source>
</evidence>
<name>A0A367W100_9PROT</name>
<reference evidence="1 2" key="1">
    <citation type="submission" date="2014-07" db="EMBL/GenBank/DDBJ databases">
        <title>Draft genome sequence of Thalassospira profundimaris 35.</title>
        <authorList>
            <person name="Lai Q."/>
            <person name="Shao Z."/>
        </authorList>
    </citation>
    <scope>NUCLEOTIDE SEQUENCE [LARGE SCALE GENOMIC DNA]</scope>
    <source>
        <strain evidence="1 2">35</strain>
    </source>
</reference>
<comment type="caution">
    <text evidence="1">The sequence shown here is derived from an EMBL/GenBank/DDBJ whole genome shotgun (WGS) entry which is preliminary data.</text>
</comment>
<sequence>MTNFKKLAGATMLLTGLAGCEFKTAGIDQTAVEFMPPDVAIAYVKDTLKPWPAGYGYDPCVITDDGVMMDGDFHAFANTRLIIERDTIRDRYDIRVLENTWVIPDFCSYYKGDDGTGSLAAEAEKIDRIGTAFTALGSNVPSH</sequence>
<dbReference type="AlphaFoldDB" id="A0A367W100"/>
<evidence type="ECO:0000313" key="1">
    <source>
        <dbReference type="EMBL" id="RCK33039.1"/>
    </source>
</evidence>